<dbReference type="Proteomes" id="UP000261223">
    <property type="component" value="Unassembled WGS sequence"/>
</dbReference>
<sequence>MNKMSDKELFCIFLKHSDVVINRYEELVKQSMPIQKNVNLRKEFKIVFEYIEQQVEEELRSLGAPDREGYRFPDYLFYLGEAGYTKYGIFSRRELYENVKWTIDVIDTYKDSIAWLLLFEYGDFYFSEEILRKYDRYIPWFNDAHGEKRYIPFTVDCKWGKSLGNFKNIGKLSYDFILSHISVIDLDALCETGEFEINDYLFRKLYNVMKEKDVAANMISEDGKSIYNSYVQQFLTNIQRNPRVSISRETIYDIIDTIGVNVFNWEGLLCKNELIEEDFFRIYSIKHNALEVLFDLDFEIRRKYVYLIESNKSLLELLGINFVKKMYQGGSLIRLYNTANLYSYGNKSKVSDIVLNKLPYTYDFSIDLIKTNIDLWNQDLYEYFEHMQRTPDTNYSYYNRVTTWDILFKQETILLTYDLCKYLMNINVKIGGYYVIEDVSYIGENVPGFYVNALSLFQFKSVLNKSELKKILADADLVNSLLSNAVFISDSSGENYWISRENKLGNHNIAPKGPGIVDYVVLDFFKDFSFDKFKELATRSS</sequence>
<reference evidence="1 2" key="1">
    <citation type="submission" date="2018-08" db="EMBL/GenBank/DDBJ databases">
        <title>A genome reference for cultivated species of the human gut microbiota.</title>
        <authorList>
            <person name="Zou Y."/>
            <person name="Xue W."/>
            <person name="Luo G."/>
        </authorList>
    </citation>
    <scope>NUCLEOTIDE SEQUENCE [LARGE SCALE GENOMIC DNA]</scope>
    <source>
        <strain evidence="1 2">TF03-6</strain>
    </source>
</reference>
<comment type="caution">
    <text evidence="1">The sequence shown here is derived from an EMBL/GenBank/DDBJ whole genome shotgun (WGS) entry which is preliminary data.</text>
</comment>
<name>A0A3E4UL35_BACSE</name>
<accession>A0A3E4UL35</accession>
<dbReference type="EMBL" id="QSSV01000019">
    <property type="protein sequence ID" value="RGM11278.1"/>
    <property type="molecule type" value="Genomic_DNA"/>
</dbReference>
<organism evidence="1 2">
    <name type="scientific">Bacteroides stercoris</name>
    <dbReference type="NCBI Taxonomy" id="46506"/>
    <lineage>
        <taxon>Bacteria</taxon>
        <taxon>Pseudomonadati</taxon>
        <taxon>Bacteroidota</taxon>
        <taxon>Bacteroidia</taxon>
        <taxon>Bacteroidales</taxon>
        <taxon>Bacteroidaceae</taxon>
        <taxon>Bacteroides</taxon>
    </lineage>
</organism>
<evidence type="ECO:0000313" key="2">
    <source>
        <dbReference type="Proteomes" id="UP000261223"/>
    </source>
</evidence>
<evidence type="ECO:0000313" key="1">
    <source>
        <dbReference type="EMBL" id="RGM11278.1"/>
    </source>
</evidence>
<dbReference type="AlphaFoldDB" id="A0A3E4UL35"/>
<proteinExistence type="predicted"/>
<protein>
    <submittedName>
        <fullName evidence="1">Uncharacterized protein</fullName>
    </submittedName>
</protein>
<gene>
    <name evidence="1" type="ORF">DXC34_14125</name>
</gene>